<dbReference type="EMBL" id="JBHUDX010000030">
    <property type="protein sequence ID" value="MFD1659048.1"/>
    <property type="molecule type" value="Genomic_DNA"/>
</dbReference>
<dbReference type="RefSeq" id="WP_381081730.1">
    <property type="nucleotide sequence ID" value="NZ_JBHUDX010000030.1"/>
</dbReference>
<keyword evidence="2" id="KW-1185">Reference proteome</keyword>
<dbReference type="Proteomes" id="UP001597261">
    <property type="component" value="Unassembled WGS sequence"/>
</dbReference>
<evidence type="ECO:0000313" key="1">
    <source>
        <dbReference type="EMBL" id="MFD1659048.1"/>
    </source>
</evidence>
<protein>
    <submittedName>
        <fullName evidence="1">Uncharacterized protein</fullName>
    </submittedName>
</protein>
<comment type="caution">
    <text evidence="1">The sequence shown here is derived from an EMBL/GenBank/DDBJ whole genome shotgun (WGS) entry which is preliminary data.</text>
</comment>
<sequence length="53" mass="5969">MSFAPRTDAPIYDTLVGERGDVPAETRRVAEQTQREVARALDFRSVHTPLGQR</sequence>
<accession>A0ABW4IR23</accession>
<organism evidence="1 2">
    <name type="scientific">Streptomyces caeni</name>
    <dbReference type="NCBI Taxonomy" id="2307231"/>
    <lineage>
        <taxon>Bacteria</taxon>
        <taxon>Bacillati</taxon>
        <taxon>Actinomycetota</taxon>
        <taxon>Actinomycetes</taxon>
        <taxon>Kitasatosporales</taxon>
        <taxon>Streptomycetaceae</taxon>
        <taxon>Streptomyces</taxon>
    </lineage>
</organism>
<reference evidence="2" key="1">
    <citation type="journal article" date="2019" name="Int. J. Syst. Evol. Microbiol.">
        <title>The Global Catalogue of Microorganisms (GCM) 10K type strain sequencing project: providing services to taxonomists for standard genome sequencing and annotation.</title>
        <authorList>
            <consortium name="The Broad Institute Genomics Platform"/>
            <consortium name="The Broad Institute Genome Sequencing Center for Infectious Disease"/>
            <person name="Wu L."/>
            <person name="Ma J."/>
        </authorList>
    </citation>
    <scope>NUCLEOTIDE SEQUENCE [LARGE SCALE GENOMIC DNA]</scope>
    <source>
        <strain evidence="2">CGMCC 1.12470</strain>
    </source>
</reference>
<proteinExistence type="predicted"/>
<evidence type="ECO:0000313" key="2">
    <source>
        <dbReference type="Proteomes" id="UP001597261"/>
    </source>
</evidence>
<gene>
    <name evidence="1" type="ORF">ACFSL4_12725</name>
</gene>
<name>A0ABW4IR23_9ACTN</name>